<accession>A0A9P6UGR1</accession>
<dbReference type="AlphaFoldDB" id="A0A9P6UGR1"/>
<evidence type="ECO:0000313" key="2">
    <source>
        <dbReference type="Proteomes" id="UP000823405"/>
    </source>
</evidence>
<evidence type="ECO:0000313" key="1">
    <source>
        <dbReference type="EMBL" id="KAG0295014.1"/>
    </source>
</evidence>
<feature type="non-terminal residue" evidence="1">
    <location>
        <position position="59"/>
    </location>
</feature>
<dbReference type="Proteomes" id="UP000823405">
    <property type="component" value="Unassembled WGS sequence"/>
</dbReference>
<sequence length="59" mass="6811">MPVSEPAFEAAALIIIWPPRERLLRFCNSVFVSKGRLFSFRNRIGVSKDSLLSYCNFIF</sequence>
<name>A0A9P6UGR1_9FUNG</name>
<proteinExistence type="predicted"/>
<reference evidence="1" key="1">
    <citation type="journal article" date="2020" name="Fungal Divers.">
        <title>Resolving the Mortierellaceae phylogeny through synthesis of multi-gene phylogenetics and phylogenomics.</title>
        <authorList>
            <person name="Vandepol N."/>
            <person name="Liber J."/>
            <person name="Desiro A."/>
            <person name="Na H."/>
            <person name="Kennedy M."/>
            <person name="Barry K."/>
            <person name="Grigoriev I.V."/>
            <person name="Miller A.N."/>
            <person name="O'Donnell K."/>
            <person name="Stajich J.E."/>
            <person name="Bonito G."/>
        </authorList>
    </citation>
    <scope>NUCLEOTIDE SEQUENCE</scope>
    <source>
        <strain evidence="1">NVP60</strain>
    </source>
</reference>
<organism evidence="1 2">
    <name type="scientific">Linnemannia gamsii</name>
    <dbReference type="NCBI Taxonomy" id="64522"/>
    <lineage>
        <taxon>Eukaryota</taxon>
        <taxon>Fungi</taxon>
        <taxon>Fungi incertae sedis</taxon>
        <taxon>Mucoromycota</taxon>
        <taxon>Mortierellomycotina</taxon>
        <taxon>Mortierellomycetes</taxon>
        <taxon>Mortierellales</taxon>
        <taxon>Mortierellaceae</taxon>
        <taxon>Linnemannia</taxon>
    </lineage>
</organism>
<dbReference type="EMBL" id="JAAAIN010002272">
    <property type="protein sequence ID" value="KAG0295014.1"/>
    <property type="molecule type" value="Genomic_DNA"/>
</dbReference>
<comment type="caution">
    <text evidence="1">The sequence shown here is derived from an EMBL/GenBank/DDBJ whole genome shotgun (WGS) entry which is preliminary data.</text>
</comment>
<gene>
    <name evidence="1" type="ORF">BGZ97_004930</name>
</gene>
<protein>
    <submittedName>
        <fullName evidence="1">Uncharacterized protein</fullName>
    </submittedName>
</protein>
<keyword evidence="2" id="KW-1185">Reference proteome</keyword>